<comment type="caution">
    <text evidence="2">The sequence shown here is derived from an EMBL/GenBank/DDBJ whole genome shotgun (WGS) entry which is preliminary data.</text>
</comment>
<feature type="region of interest" description="Disordered" evidence="1">
    <location>
        <begin position="32"/>
        <end position="68"/>
    </location>
</feature>
<evidence type="ECO:0000256" key="1">
    <source>
        <dbReference type="SAM" id="MobiDB-lite"/>
    </source>
</evidence>
<organism evidence="2 3">
    <name type="scientific">Cephaloticoccus primus</name>
    <dbReference type="NCBI Taxonomy" id="1548207"/>
    <lineage>
        <taxon>Bacteria</taxon>
        <taxon>Pseudomonadati</taxon>
        <taxon>Verrucomicrobiota</taxon>
        <taxon>Opitutia</taxon>
        <taxon>Opitutales</taxon>
        <taxon>Opitutaceae</taxon>
        <taxon>Cephaloticoccus</taxon>
    </lineage>
</organism>
<proteinExistence type="predicted"/>
<evidence type="ECO:0000313" key="2">
    <source>
        <dbReference type="EMBL" id="KXU35145.1"/>
    </source>
</evidence>
<evidence type="ECO:0000313" key="3">
    <source>
        <dbReference type="Proteomes" id="UP000070058"/>
    </source>
</evidence>
<name>A0A139SKR4_9BACT</name>
<accession>A0A139SKR4</accession>
<dbReference type="EMBL" id="LSZQ01000052">
    <property type="protein sequence ID" value="KXU35145.1"/>
    <property type="molecule type" value="Genomic_DNA"/>
</dbReference>
<dbReference type="RefSeq" id="WP_068630729.1">
    <property type="nucleotide sequence ID" value="NZ_LSZQ01000052.1"/>
</dbReference>
<dbReference type="AlphaFoldDB" id="A0A139SKR4"/>
<feature type="compositionally biased region" description="Low complexity" evidence="1">
    <location>
        <begin position="54"/>
        <end position="66"/>
    </location>
</feature>
<protein>
    <submittedName>
        <fullName evidence="2">Uncharacterized protein</fullName>
    </submittedName>
</protein>
<keyword evidence="3" id="KW-1185">Reference proteome</keyword>
<sequence length="216" mass="22789">MKLRSLLIIAPGALLLIAALAFVFVNKDDGHGHDHSHGAHGHSHSHNDHDHSAGAHSHGTASTAANPGELDHSADWGSVFGKAALPQTWKSITTASENARVALDRADLARVPDLAETIHLGAHALYDQLDTIQRIGEIDTTRLRAALAQLALLADDLLDHAQHGDLARARSTYARLSSAIGVTAIRLPVPLLDAAATSLHPPLTATASAHSHDHTH</sequence>
<gene>
    <name evidence="2" type="ORF">AXK11_07285</name>
</gene>
<reference evidence="3" key="1">
    <citation type="submission" date="2016-02" db="EMBL/GenBank/DDBJ databases">
        <authorList>
            <person name="Sanders J.G."/>
            <person name="Lin J.Y."/>
            <person name="Wertz J.T."/>
            <person name="Russell J.A."/>
            <person name="Moreau C.S."/>
            <person name="Powell S."/>
        </authorList>
    </citation>
    <scope>NUCLEOTIDE SEQUENCE [LARGE SCALE GENOMIC DNA]</scope>
    <source>
        <strain evidence="3">CAG34</strain>
    </source>
</reference>
<dbReference type="Proteomes" id="UP000070058">
    <property type="component" value="Unassembled WGS sequence"/>
</dbReference>